<comment type="caution">
    <text evidence="2">The sequence shown here is derived from an EMBL/GenBank/DDBJ whole genome shotgun (WGS) entry which is preliminary data.</text>
</comment>
<feature type="region of interest" description="Disordered" evidence="1">
    <location>
        <begin position="104"/>
        <end position="125"/>
    </location>
</feature>
<gene>
    <name evidence="2" type="ORF">H7R52_00810</name>
</gene>
<evidence type="ECO:0000313" key="2">
    <source>
        <dbReference type="EMBL" id="MBC6498120.1"/>
    </source>
</evidence>
<feature type="compositionally biased region" description="Basic and acidic residues" evidence="1">
    <location>
        <begin position="113"/>
        <end position="125"/>
    </location>
</feature>
<name>A0A329GBF7_WEICO</name>
<evidence type="ECO:0000256" key="1">
    <source>
        <dbReference type="SAM" id="MobiDB-lite"/>
    </source>
</evidence>
<dbReference type="AlphaFoldDB" id="A0A329GBF7"/>
<organism evidence="2 3">
    <name type="scientific">Weissella confusa</name>
    <name type="common">Lactobacillus confusus</name>
    <dbReference type="NCBI Taxonomy" id="1583"/>
    <lineage>
        <taxon>Bacteria</taxon>
        <taxon>Bacillati</taxon>
        <taxon>Bacillota</taxon>
        <taxon>Bacilli</taxon>
        <taxon>Lactobacillales</taxon>
        <taxon>Lactobacillaceae</taxon>
        <taxon>Weissella</taxon>
    </lineage>
</organism>
<dbReference type="Gene3D" id="2.30.31.70">
    <property type="match status" value="1"/>
</dbReference>
<dbReference type="RefSeq" id="WP_112464325.1">
    <property type="nucleotide sequence ID" value="NZ_CABJBN010000004.1"/>
</dbReference>
<evidence type="ECO:0000313" key="3">
    <source>
        <dbReference type="Proteomes" id="UP000650485"/>
    </source>
</evidence>
<dbReference type="EMBL" id="JACSZT010000002">
    <property type="protein sequence ID" value="MBC6498120.1"/>
    <property type="molecule type" value="Genomic_DNA"/>
</dbReference>
<accession>A0A329GBF7</accession>
<reference evidence="2" key="1">
    <citation type="submission" date="2020-08" db="EMBL/GenBank/DDBJ databases">
        <title>Complete genome sequence of Weissella confusa strain FS54 provides insights into metabolic potential.</title>
        <authorList>
            <person name="Fhoula I."/>
            <person name="Najjari A."/>
            <person name="Lekired A."/>
            <person name="Bessrour-Aouam N."/>
            <person name="Jaballah S."/>
            <person name="Klibi N."/>
            <person name="Ouzari H.-I."/>
        </authorList>
    </citation>
    <scope>NUCLEOTIDE SEQUENCE</scope>
    <source>
        <strain evidence="2">FS54</strain>
    </source>
</reference>
<sequence>MADLKYDVLEKFGVLSTSKSGWEMQLNFVQWGDNTPKFDLRTWSPDGSKMGKGLTLTHDEIVKLYEVLGDVLAGENGTQAPVKTEAPAPAEDYLAEMYYADQAEEAAEEAAEDADRPKWGRLGDL</sequence>
<proteinExistence type="predicted"/>
<dbReference type="Proteomes" id="UP000650485">
    <property type="component" value="Unassembled WGS sequence"/>
</dbReference>
<protein>
    <submittedName>
        <fullName evidence="2">Uncharacterized protein</fullName>
    </submittedName>
</protein>